<accession>A0A371JLT0</accession>
<dbReference type="Pfam" id="PF05684">
    <property type="entry name" value="DUF819"/>
    <property type="match status" value="1"/>
</dbReference>
<keyword evidence="1" id="KW-0812">Transmembrane</keyword>
<feature type="transmembrane region" description="Helical" evidence="1">
    <location>
        <begin position="96"/>
        <end position="117"/>
    </location>
</feature>
<keyword evidence="3" id="KW-1185">Reference proteome</keyword>
<dbReference type="Proteomes" id="UP000261828">
    <property type="component" value="Unassembled WGS sequence"/>
</dbReference>
<feature type="transmembrane region" description="Helical" evidence="1">
    <location>
        <begin position="322"/>
        <end position="341"/>
    </location>
</feature>
<proteinExistence type="predicted"/>
<evidence type="ECO:0000313" key="2">
    <source>
        <dbReference type="EMBL" id="RDY58028.1"/>
    </source>
</evidence>
<dbReference type="AlphaFoldDB" id="A0A371JLT0"/>
<protein>
    <submittedName>
        <fullName evidence="2">DUF819 family protein</fullName>
    </submittedName>
</protein>
<evidence type="ECO:0000256" key="1">
    <source>
        <dbReference type="SAM" id="Phobius"/>
    </source>
</evidence>
<feature type="transmembrane region" description="Helical" evidence="1">
    <location>
        <begin position="71"/>
        <end position="89"/>
    </location>
</feature>
<dbReference type="OrthoDB" id="1412685at2"/>
<feature type="transmembrane region" description="Helical" evidence="1">
    <location>
        <begin position="164"/>
        <end position="187"/>
    </location>
</feature>
<name>A0A371JLT0_9FLAO</name>
<keyword evidence="1" id="KW-0472">Membrane</keyword>
<evidence type="ECO:0000313" key="3">
    <source>
        <dbReference type="Proteomes" id="UP000261828"/>
    </source>
</evidence>
<feature type="transmembrane region" description="Helical" evidence="1">
    <location>
        <begin position="264"/>
        <end position="282"/>
    </location>
</feature>
<comment type="caution">
    <text evidence="2">The sequence shown here is derived from an EMBL/GenBank/DDBJ whole genome shotgun (WGS) entry which is preliminary data.</text>
</comment>
<dbReference type="PANTHER" id="PTHR34289:SF8">
    <property type="entry name" value="DUF819 DOMAIN-CONTAINING PROTEIN"/>
    <property type="match status" value="1"/>
</dbReference>
<feature type="transmembrane region" description="Helical" evidence="1">
    <location>
        <begin position="294"/>
        <end position="313"/>
    </location>
</feature>
<organism evidence="2 3">
    <name type="scientific">Flagellimonas nanhaiensis</name>
    <dbReference type="NCBI Taxonomy" id="2292706"/>
    <lineage>
        <taxon>Bacteria</taxon>
        <taxon>Pseudomonadati</taxon>
        <taxon>Bacteroidota</taxon>
        <taxon>Flavobacteriia</taxon>
        <taxon>Flavobacteriales</taxon>
        <taxon>Flavobacteriaceae</taxon>
        <taxon>Flagellimonas</taxon>
    </lineage>
</organism>
<dbReference type="InterPro" id="IPR008537">
    <property type="entry name" value="DUF819"/>
</dbReference>
<feature type="transmembrane region" description="Helical" evidence="1">
    <location>
        <begin position="35"/>
        <end position="51"/>
    </location>
</feature>
<feature type="transmembrane region" description="Helical" evidence="1">
    <location>
        <begin position="216"/>
        <end position="233"/>
    </location>
</feature>
<dbReference type="EMBL" id="QTJX01000005">
    <property type="protein sequence ID" value="RDY58028.1"/>
    <property type="molecule type" value="Genomic_DNA"/>
</dbReference>
<dbReference type="PANTHER" id="PTHR34289">
    <property type="entry name" value="PROTEIN, PUTATIVE (DUF819)-RELATED"/>
    <property type="match status" value="1"/>
</dbReference>
<reference evidence="2 3" key="1">
    <citation type="submission" date="2018-08" db="EMBL/GenBank/DDBJ databases">
        <title>Muricauda nanhaiensis sp. nov., isolated from seawater of the South China Sea.</title>
        <authorList>
            <person name="Dang Y."/>
        </authorList>
    </citation>
    <scope>NUCLEOTIDE SEQUENCE [LARGE SCALE GENOMIC DNA]</scope>
    <source>
        <strain evidence="2 3">SM1704</strain>
    </source>
</reference>
<feature type="transmembrane region" description="Helical" evidence="1">
    <location>
        <begin position="353"/>
        <end position="375"/>
    </location>
</feature>
<keyword evidence="1" id="KW-1133">Transmembrane helix</keyword>
<feature type="transmembrane region" description="Helical" evidence="1">
    <location>
        <begin position="6"/>
        <end position="23"/>
    </location>
</feature>
<gene>
    <name evidence="2" type="ORF">DX873_15970</name>
</gene>
<sequence>MILETDFTPWFISIGTILFVIYLNRLENRYIKSILDWFPAILFAYVIPAVVNKTFGFDFSGHAIHDFSKNYLIPLAIVAVMASLSIAQLKAMGWRPIALFVSGSVWIAIFPVVFIWLKGESFLVTEVLGNQEYWKGVPPIVGGWIGGSTSQLVLKELVECPEGIFLNILVIDNIMVNIWTILMFQGIKRTDLVNKKLGISDDKKPRSIDMTMGKQIKPIWVVAILLICVLIINAITDNLVYKIILLSIIGMGLGNYLKNWPFQFILKLGGVLIVAVMAVLGLKLKFDLIQISSALVWFLVVWLIGHFLFMLLISKILNVNSVWVPIASMANVGGIATAPAVTAAYEKKWMPHAILLAVLSMATGTFWGMITIFFLQKLFTG</sequence>
<dbReference type="RefSeq" id="WP_116185498.1">
    <property type="nucleotide sequence ID" value="NZ_QTJX01000005.1"/>
</dbReference>